<sequence length="62" mass="6904">MKTYNVLRQHFGDKLYLPGDEREATPADVAHLVANAVLEEKSEGQPKNKAKKSAPKNKSEQP</sequence>
<name>A0A364JU08_9HYPH</name>
<dbReference type="OrthoDB" id="6699603at2"/>
<dbReference type="EMBL" id="QLMK01000011">
    <property type="protein sequence ID" value="RAK27101.1"/>
    <property type="molecule type" value="Genomic_DNA"/>
</dbReference>
<feature type="region of interest" description="Disordered" evidence="1">
    <location>
        <begin position="38"/>
        <end position="62"/>
    </location>
</feature>
<dbReference type="AlphaFoldDB" id="A0A364JU08"/>
<comment type="caution">
    <text evidence="2">The sequence shown here is derived from an EMBL/GenBank/DDBJ whole genome shotgun (WGS) entry which is preliminary data.</text>
</comment>
<evidence type="ECO:0000256" key="1">
    <source>
        <dbReference type="SAM" id="MobiDB-lite"/>
    </source>
</evidence>
<keyword evidence="3" id="KW-1185">Reference proteome</keyword>
<evidence type="ECO:0000313" key="3">
    <source>
        <dbReference type="Proteomes" id="UP000249453"/>
    </source>
</evidence>
<reference evidence="2 3" key="1">
    <citation type="submission" date="2018-06" db="EMBL/GenBank/DDBJ databases">
        <title>Genomic Encyclopedia of Type Strains, Phase IV (KMG-IV): sequencing the most valuable type-strain genomes for metagenomic binning, comparative biology and taxonomic classification.</title>
        <authorList>
            <person name="Goeker M."/>
        </authorList>
    </citation>
    <scope>NUCLEOTIDE SEQUENCE [LARGE SCALE GENOMIC DNA]</scope>
    <source>
        <strain evidence="2 3">DSM 26720</strain>
    </source>
</reference>
<dbReference type="RefSeq" id="WP_111575899.1">
    <property type="nucleotide sequence ID" value="NZ_JBHEEY010000011.1"/>
</dbReference>
<organism evidence="2 3">
    <name type="scientific">Falsochrobactrum ovis</name>
    <dbReference type="NCBI Taxonomy" id="1293442"/>
    <lineage>
        <taxon>Bacteria</taxon>
        <taxon>Pseudomonadati</taxon>
        <taxon>Pseudomonadota</taxon>
        <taxon>Alphaproteobacteria</taxon>
        <taxon>Hyphomicrobiales</taxon>
        <taxon>Brucellaceae</taxon>
        <taxon>Falsochrobactrum</taxon>
    </lineage>
</organism>
<dbReference type="Proteomes" id="UP000249453">
    <property type="component" value="Unassembled WGS sequence"/>
</dbReference>
<gene>
    <name evidence="2" type="ORF">C7374_11195</name>
</gene>
<evidence type="ECO:0000313" key="2">
    <source>
        <dbReference type="EMBL" id="RAK27101.1"/>
    </source>
</evidence>
<proteinExistence type="predicted"/>
<protein>
    <submittedName>
        <fullName evidence="2">Uncharacterized protein</fullName>
    </submittedName>
</protein>
<accession>A0A364JU08</accession>